<keyword evidence="2" id="KW-1185">Reference proteome</keyword>
<dbReference type="RefSeq" id="WP_034793419.1">
    <property type="nucleotide sequence ID" value="NZ_JMPJ01000065.1"/>
</dbReference>
<protein>
    <submittedName>
        <fullName evidence="1">Uncharacterized protein</fullName>
    </submittedName>
</protein>
<gene>
    <name evidence="1" type="ORF">GEAM_3256</name>
</gene>
<evidence type="ECO:0000313" key="1">
    <source>
        <dbReference type="EMBL" id="KFC79447.1"/>
    </source>
</evidence>
<accession>A0A085G6V2</accession>
<organism evidence="1 2">
    <name type="scientific">Ewingella americana (strain ATCC 33852 / DSM 4580 / CCUG 14506 / JCM 5911 / LMG 7869 / NCTC 12157 / CDC 1468-78)</name>
    <dbReference type="NCBI Taxonomy" id="910964"/>
    <lineage>
        <taxon>Bacteria</taxon>
        <taxon>Pseudomonadati</taxon>
        <taxon>Pseudomonadota</taxon>
        <taxon>Gammaproteobacteria</taxon>
        <taxon>Enterobacterales</taxon>
        <taxon>Yersiniaceae</taxon>
        <taxon>Ewingella</taxon>
    </lineage>
</organism>
<reference evidence="1 2" key="1">
    <citation type="submission" date="2014-05" db="EMBL/GenBank/DDBJ databases">
        <title>ATOL: Assembling a taxonomically balanced genome-scale reconstruction of the evolutionary history of the Enterobacteriaceae.</title>
        <authorList>
            <person name="Plunkett G.III."/>
            <person name="Neeno-Eckwall E.C."/>
            <person name="Glasner J.D."/>
            <person name="Perna N.T."/>
        </authorList>
    </citation>
    <scope>NUCLEOTIDE SEQUENCE [LARGE SCALE GENOMIC DNA]</scope>
    <source>
        <strain evidence="1 2">ATCC 33852</strain>
    </source>
</reference>
<dbReference type="Proteomes" id="UP000028640">
    <property type="component" value="Unassembled WGS sequence"/>
</dbReference>
<comment type="caution">
    <text evidence="1">The sequence shown here is derived from an EMBL/GenBank/DDBJ whole genome shotgun (WGS) entry which is preliminary data.</text>
</comment>
<dbReference type="EMBL" id="JMPJ01000065">
    <property type="protein sequence ID" value="KFC79447.1"/>
    <property type="molecule type" value="Genomic_DNA"/>
</dbReference>
<proteinExistence type="predicted"/>
<evidence type="ECO:0000313" key="2">
    <source>
        <dbReference type="Proteomes" id="UP000028640"/>
    </source>
</evidence>
<dbReference type="AlphaFoldDB" id="A0A085G6V2"/>
<dbReference type="GeneID" id="78381378"/>
<dbReference type="OrthoDB" id="9816185at2"/>
<dbReference type="eggNOG" id="COG1403">
    <property type="taxonomic scope" value="Bacteria"/>
</dbReference>
<sequence length="398" mass="46654">MIKTTPRFTKDFMVRYRNEVSVKKVFKEICEINQFVPYESKRIFEYYFSLNNIMKLTLLPANYLKWYVKELEINLPIIIQRYNPTILLTDFDISKLSMLPESTRNKADKLKVIDCLQLTIAELNRIKCVKNEIIVDELISYINNPTLPGDIRKNLEKVKGFLNGKPGVLNEIYPTKFPIWVNMLEKAFDYEHVSKKFGHEINGFYNIGYCPYCNDEPIHSIQSTRKTFRPPLDHFLPKALYPFLAVSIYNLIPSGTRCNNSFKLMRDTRTASNPNLITDQIPHQAVFLINYIPDVKVSTNNISIDILNISEKFKVNTEIFGLYDVYNKPDTKQEVAWIMERIEFLRDSGTLNETLNDFNRFYLHLKIQLGEKANNFRWKKLLLDTVNQMTDSSFNACI</sequence>
<name>A0A085G6V2_EWIA3</name>